<dbReference type="GeneID" id="19302666"/>
<sequence length="168" mass="19236">MSIPISNSMQDTDRRSSNDRKHYLGVLGLDEAEEAIFKEKILALAEVYLDMHKPVSQQIEDWELYIQQAYVLVPAMVPPKERCDDSVRFFLGSLHLELSHLTPFLEATGVKSGTKLRAMGTWRFERIRHFIDSMRKEHPEVTQFAANVITLEIASLGAPCRPMPMDTF</sequence>
<reference evidence="1 2" key="1">
    <citation type="journal article" date="2012" name="Science">
        <title>The Paleozoic origin of enzymatic lignin decomposition reconstructed from 31 fungal genomes.</title>
        <authorList>
            <person name="Floudas D."/>
            <person name="Binder M."/>
            <person name="Riley R."/>
            <person name="Barry K."/>
            <person name="Blanchette R.A."/>
            <person name="Henrissat B."/>
            <person name="Martinez A.T."/>
            <person name="Otillar R."/>
            <person name="Spatafora J.W."/>
            <person name="Yadav J.S."/>
            <person name="Aerts A."/>
            <person name="Benoit I."/>
            <person name="Boyd A."/>
            <person name="Carlson A."/>
            <person name="Copeland A."/>
            <person name="Coutinho P.M."/>
            <person name="de Vries R.P."/>
            <person name="Ferreira P."/>
            <person name="Findley K."/>
            <person name="Foster B."/>
            <person name="Gaskell J."/>
            <person name="Glotzer D."/>
            <person name="Gorecki P."/>
            <person name="Heitman J."/>
            <person name="Hesse C."/>
            <person name="Hori C."/>
            <person name="Igarashi K."/>
            <person name="Jurgens J.A."/>
            <person name="Kallen N."/>
            <person name="Kersten P."/>
            <person name="Kohler A."/>
            <person name="Kuees U."/>
            <person name="Kumar T.K.A."/>
            <person name="Kuo A."/>
            <person name="LaButti K."/>
            <person name="Larrondo L.F."/>
            <person name="Lindquist E."/>
            <person name="Ling A."/>
            <person name="Lombard V."/>
            <person name="Lucas S."/>
            <person name="Lundell T."/>
            <person name="Martin R."/>
            <person name="McLaughlin D.J."/>
            <person name="Morgenstern I."/>
            <person name="Morin E."/>
            <person name="Murat C."/>
            <person name="Nagy L.G."/>
            <person name="Nolan M."/>
            <person name="Ohm R.A."/>
            <person name="Patyshakuliyeva A."/>
            <person name="Rokas A."/>
            <person name="Ruiz-Duenas F.J."/>
            <person name="Sabat G."/>
            <person name="Salamov A."/>
            <person name="Samejima M."/>
            <person name="Schmutz J."/>
            <person name="Slot J.C."/>
            <person name="St John F."/>
            <person name="Stenlid J."/>
            <person name="Sun H."/>
            <person name="Sun S."/>
            <person name="Syed K."/>
            <person name="Tsang A."/>
            <person name="Wiebenga A."/>
            <person name="Young D."/>
            <person name="Pisabarro A."/>
            <person name="Eastwood D.C."/>
            <person name="Martin F."/>
            <person name="Cullen D."/>
            <person name="Grigoriev I.V."/>
            <person name="Hibbett D.S."/>
        </authorList>
    </citation>
    <scope>NUCLEOTIDE SEQUENCE [LARGE SCALE GENOMIC DNA]</scope>
    <source>
        <strain evidence="1 2">ATCC 11539</strain>
    </source>
</reference>
<proteinExistence type="predicted"/>
<accession>S7RAL5</accession>
<dbReference type="HOGENOM" id="CLU_1586655_0_0_1"/>
<gene>
    <name evidence="1" type="ORF">GLOTRDRAFT_133171</name>
</gene>
<evidence type="ECO:0000313" key="1">
    <source>
        <dbReference type="EMBL" id="EPQ51300.1"/>
    </source>
</evidence>
<protein>
    <submittedName>
        <fullName evidence="1">Uncharacterized protein</fullName>
    </submittedName>
</protein>
<evidence type="ECO:0000313" key="2">
    <source>
        <dbReference type="Proteomes" id="UP000030669"/>
    </source>
</evidence>
<dbReference type="EMBL" id="KB469311">
    <property type="protein sequence ID" value="EPQ51300.1"/>
    <property type="molecule type" value="Genomic_DNA"/>
</dbReference>
<keyword evidence="2" id="KW-1185">Reference proteome</keyword>
<dbReference type="KEGG" id="gtr:GLOTRDRAFT_133171"/>
<dbReference type="RefSeq" id="XP_007870278.1">
    <property type="nucleotide sequence ID" value="XM_007872087.1"/>
</dbReference>
<dbReference type="Proteomes" id="UP000030669">
    <property type="component" value="Unassembled WGS sequence"/>
</dbReference>
<organism evidence="1 2">
    <name type="scientific">Gloeophyllum trabeum (strain ATCC 11539 / FP-39264 / Madison 617)</name>
    <name type="common">Brown rot fungus</name>
    <dbReference type="NCBI Taxonomy" id="670483"/>
    <lineage>
        <taxon>Eukaryota</taxon>
        <taxon>Fungi</taxon>
        <taxon>Dikarya</taxon>
        <taxon>Basidiomycota</taxon>
        <taxon>Agaricomycotina</taxon>
        <taxon>Agaricomycetes</taxon>
        <taxon>Gloeophyllales</taxon>
        <taxon>Gloeophyllaceae</taxon>
        <taxon>Gloeophyllum</taxon>
    </lineage>
</organism>
<name>S7RAL5_GLOTA</name>
<dbReference type="AlphaFoldDB" id="S7RAL5"/>